<dbReference type="EMBL" id="JAHUTJ010033845">
    <property type="protein sequence ID" value="MED6277508.1"/>
    <property type="molecule type" value="Genomic_DNA"/>
</dbReference>
<evidence type="ECO:0000313" key="1">
    <source>
        <dbReference type="EMBL" id="MED6277508.1"/>
    </source>
</evidence>
<evidence type="ECO:0000313" key="2">
    <source>
        <dbReference type="Proteomes" id="UP001352852"/>
    </source>
</evidence>
<keyword evidence="2" id="KW-1185">Reference proteome</keyword>
<comment type="caution">
    <text evidence="1">The sequence shown here is derived from an EMBL/GenBank/DDBJ whole genome shotgun (WGS) entry which is preliminary data.</text>
</comment>
<proteinExistence type="predicted"/>
<accession>A0ABU7DR14</accession>
<sequence length="112" mass="13048">MKEKCFCLSALSWHIGFDKNKLGLEKWKLCQILTRDSLLYIQEREVFYYQGLSLNDESQQHEQGCLIFHRPPTGVEMCREYIHLYGKASVIKMRPLSQLQLIGSPVNARVCV</sequence>
<reference evidence="1 2" key="1">
    <citation type="submission" date="2021-06" db="EMBL/GenBank/DDBJ databases">
        <authorList>
            <person name="Palmer J.M."/>
        </authorList>
    </citation>
    <scope>NUCLEOTIDE SEQUENCE [LARGE SCALE GENOMIC DNA]</scope>
    <source>
        <strain evidence="1 2">CL_MEX2019</strain>
        <tissue evidence="1">Muscle</tissue>
    </source>
</reference>
<gene>
    <name evidence="1" type="ORF">CHARACLAT_014205</name>
</gene>
<protein>
    <submittedName>
        <fullName evidence="1">Uncharacterized protein</fullName>
    </submittedName>
</protein>
<name>A0ABU7DR14_9TELE</name>
<organism evidence="1 2">
    <name type="scientific">Characodon lateralis</name>
    <dbReference type="NCBI Taxonomy" id="208331"/>
    <lineage>
        <taxon>Eukaryota</taxon>
        <taxon>Metazoa</taxon>
        <taxon>Chordata</taxon>
        <taxon>Craniata</taxon>
        <taxon>Vertebrata</taxon>
        <taxon>Euteleostomi</taxon>
        <taxon>Actinopterygii</taxon>
        <taxon>Neopterygii</taxon>
        <taxon>Teleostei</taxon>
        <taxon>Neoteleostei</taxon>
        <taxon>Acanthomorphata</taxon>
        <taxon>Ovalentaria</taxon>
        <taxon>Atherinomorphae</taxon>
        <taxon>Cyprinodontiformes</taxon>
        <taxon>Goodeidae</taxon>
        <taxon>Characodon</taxon>
    </lineage>
</organism>
<dbReference type="Proteomes" id="UP001352852">
    <property type="component" value="Unassembled WGS sequence"/>
</dbReference>